<dbReference type="PANTHER" id="PTHR47481">
    <property type="match status" value="1"/>
</dbReference>
<feature type="compositionally biased region" description="Low complexity" evidence="1">
    <location>
        <begin position="98"/>
        <end position="110"/>
    </location>
</feature>
<feature type="region of interest" description="Disordered" evidence="1">
    <location>
        <begin position="88"/>
        <end position="147"/>
    </location>
</feature>
<name>A0A5J5AYQ4_9ASTE</name>
<dbReference type="OrthoDB" id="1912561at2759"/>
<gene>
    <name evidence="2" type="ORF">F0562_030391</name>
</gene>
<dbReference type="Proteomes" id="UP000325577">
    <property type="component" value="Linkage Group LG17"/>
</dbReference>
<evidence type="ECO:0000256" key="1">
    <source>
        <dbReference type="SAM" id="MobiDB-lite"/>
    </source>
</evidence>
<organism evidence="2 3">
    <name type="scientific">Nyssa sinensis</name>
    <dbReference type="NCBI Taxonomy" id="561372"/>
    <lineage>
        <taxon>Eukaryota</taxon>
        <taxon>Viridiplantae</taxon>
        <taxon>Streptophyta</taxon>
        <taxon>Embryophyta</taxon>
        <taxon>Tracheophyta</taxon>
        <taxon>Spermatophyta</taxon>
        <taxon>Magnoliopsida</taxon>
        <taxon>eudicotyledons</taxon>
        <taxon>Gunneridae</taxon>
        <taxon>Pentapetalae</taxon>
        <taxon>asterids</taxon>
        <taxon>Cornales</taxon>
        <taxon>Nyssaceae</taxon>
        <taxon>Nyssa</taxon>
    </lineage>
</organism>
<dbReference type="Pfam" id="PF14223">
    <property type="entry name" value="Retrotran_gag_2"/>
    <property type="match status" value="1"/>
</dbReference>
<sequence>MAVSDYYQKMKSFSDTLAAIGQPLQAHEFIAYLLGGLDSSYDAIVTSISTQVDKMSSEEMFNHLLAFELQIEQHHSALETTVGSANMATRHDGRSRSGRSPSQIRSSQQQHPHGFNYNYRGRGRGQRGRGGQPPNTSSNPRPTCTPPNMAAYLIAPSSSTDTNWYPDTGSTNHLTNDFRNLTVHSEPYNSTDQIHVGDGAGLLIKNIGFAISSSYQIQCYANILLISKTCRTPI</sequence>
<dbReference type="AlphaFoldDB" id="A0A5J5AYQ4"/>
<proteinExistence type="predicted"/>
<keyword evidence="3" id="KW-1185">Reference proteome</keyword>
<dbReference type="PANTHER" id="PTHR47481:SF31">
    <property type="entry name" value="OS01G0873500 PROTEIN"/>
    <property type="match status" value="1"/>
</dbReference>
<reference evidence="2 3" key="1">
    <citation type="submission" date="2019-09" db="EMBL/GenBank/DDBJ databases">
        <title>A chromosome-level genome assembly of the Chinese tupelo Nyssa sinensis.</title>
        <authorList>
            <person name="Yang X."/>
            <person name="Kang M."/>
            <person name="Yang Y."/>
            <person name="Xiong H."/>
            <person name="Wang M."/>
            <person name="Zhang Z."/>
            <person name="Wang Z."/>
            <person name="Wu H."/>
            <person name="Ma T."/>
            <person name="Liu J."/>
            <person name="Xi Z."/>
        </authorList>
    </citation>
    <scope>NUCLEOTIDE SEQUENCE [LARGE SCALE GENOMIC DNA]</scope>
    <source>
        <strain evidence="2">J267</strain>
        <tissue evidence="2">Leaf</tissue>
    </source>
</reference>
<accession>A0A5J5AYQ4</accession>
<feature type="compositionally biased region" description="Polar residues" evidence="1">
    <location>
        <begin position="133"/>
        <end position="142"/>
    </location>
</feature>
<evidence type="ECO:0008006" key="4">
    <source>
        <dbReference type="Google" id="ProtNLM"/>
    </source>
</evidence>
<evidence type="ECO:0000313" key="2">
    <source>
        <dbReference type="EMBL" id="KAA8535388.1"/>
    </source>
</evidence>
<protein>
    <recommendedName>
        <fullName evidence="4">Reverse transcriptase Ty1/copia-type domain-containing protein</fullName>
    </recommendedName>
</protein>
<dbReference type="EMBL" id="CM018040">
    <property type="protein sequence ID" value="KAA8535388.1"/>
    <property type="molecule type" value="Genomic_DNA"/>
</dbReference>
<evidence type="ECO:0000313" key="3">
    <source>
        <dbReference type="Proteomes" id="UP000325577"/>
    </source>
</evidence>